<gene>
    <name evidence="4" type="ORF">CK203_022093</name>
</gene>
<sequence>MVDGEELGRKQSHISLYLKSSQHHLHKPHFSCSLSLLFFSSSGPQKKKPAIPVSTADYLIKRHQFSQETALTAASTHLEKTVKRVPRVLSANLDKTIKPKIKIFQDLGCTPTDIAYIISQDPWILNRSANNGLMPSIVALQSVMGSNSDVSKVLKICARFLKHDLGKTLKPNIEFMKSCGISTSQIKKVVFSFPRFLLHKPESIKDSVRRVDEMGCDRKSKMYLHAIRNLSSMTLENWELKLKLFRSLGFSENEIVTSFRKAPQVFALSERKIIEGTRFLLTVGNSDMSYLVNHAELLIFSIEKRLKPRFRVLEFLQGKNLLPKRPSVTTICKISNKQFIGKYVLPYSNEVGDLYMVKEDGMGKAVKRRWR</sequence>
<keyword evidence="2" id="KW-0805">Transcription regulation</keyword>
<dbReference type="SMART" id="SM00733">
    <property type="entry name" value="Mterf"/>
    <property type="match status" value="7"/>
</dbReference>
<dbReference type="Pfam" id="PF02536">
    <property type="entry name" value="mTERF"/>
    <property type="match status" value="1"/>
</dbReference>
<evidence type="ECO:0000256" key="3">
    <source>
        <dbReference type="ARBA" id="ARBA00022946"/>
    </source>
</evidence>
<dbReference type="Gene3D" id="1.25.70.10">
    <property type="entry name" value="Transcription termination factor 3, mitochondrial"/>
    <property type="match status" value="1"/>
</dbReference>
<dbReference type="EMBL" id="QGNW01000688">
    <property type="protein sequence ID" value="RVW65483.1"/>
    <property type="molecule type" value="Genomic_DNA"/>
</dbReference>
<dbReference type="Proteomes" id="UP000288805">
    <property type="component" value="Unassembled WGS sequence"/>
</dbReference>
<dbReference type="InterPro" id="IPR038538">
    <property type="entry name" value="MTERF_sf"/>
</dbReference>
<comment type="caution">
    <text evidence="4">The sequence shown here is derived from an EMBL/GenBank/DDBJ whole genome shotgun (WGS) entry which is preliminary data.</text>
</comment>
<dbReference type="AlphaFoldDB" id="A0A438FZU1"/>
<evidence type="ECO:0000313" key="5">
    <source>
        <dbReference type="Proteomes" id="UP000288805"/>
    </source>
</evidence>
<evidence type="ECO:0000256" key="2">
    <source>
        <dbReference type="ARBA" id="ARBA00022472"/>
    </source>
</evidence>
<keyword evidence="2" id="KW-0804">Transcription</keyword>
<evidence type="ECO:0000313" key="4">
    <source>
        <dbReference type="EMBL" id="RVW65483.1"/>
    </source>
</evidence>
<dbReference type="PANTHER" id="PTHR13068:SF130">
    <property type="entry name" value="TRANSCRIPTION TERMINATION FACTOR MTERF6, CHLOROPLASTIC_MITOCHONDRIAL-LIKE"/>
    <property type="match status" value="1"/>
</dbReference>
<keyword evidence="2" id="KW-0806">Transcription termination</keyword>
<dbReference type="FunFam" id="1.25.70.10:FF:000026">
    <property type="entry name" value="Mitochondrial transcription termination factor family protein"/>
    <property type="match status" value="1"/>
</dbReference>
<comment type="similarity">
    <text evidence="1">Belongs to the mTERF family.</text>
</comment>
<dbReference type="GO" id="GO:0003676">
    <property type="term" value="F:nucleic acid binding"/>
    <property type="evidence" value="ECO:0007669"/>
    <property type="project" value="InterPro"/>
</dbReference>
<proteinExistence type="inferred from homology"/>
<reference evidence="4 5" key="1">
    <citation type="journal article" date="2018" name="PLoS Genet.">
        <title>Population sequencing reveals clonal diversity and ancestral inbreeding in the grapevine cultivar Chardonnay.</title>
        <authorList>
            <person name="Roach M.J."/>
            <person name="Johnson D.L."/>
            <person name="Bohlmann J."/>
            <person name="van Vuuren H.J."/>
            <person name="Jones S.J."/>
            <person name="Pretorius I.S."/>
            <person name="Schmidt S.A."/>
            <person name="Borneman A.R."/>
        </authorList>
    </citation>
    <scope>NUCLEOTIDE SEQUENCE [LARGE SCALE GENOMIC DNA]</scope>
    <source>
        <strain evidence="5">cv. Chardonnay</strain>
        <tissue evidence="4">Leaf</tissue>
    </source>
</reference>
<organism evidence="4 5">
    <name type="scientific">Vitis vinifera</name>
    <name type="common">Grape</name>
    <dbReference type="NCBI Taxonomy" id="29760"/>
    <lineage>
        <taxon>Eukaryota</taxon>
        <taxon>Viridiplantae</taxon>
        <taxon>Streptophyta</taxon>
        <taxon>Embryophyta</taxon>
        <taxon>Tracheophyta</taxon>
        <taxon>Spermatophyta</taxon>
        <taxon>Magnoliopsida</taxon>
        <taxon>eudicotyledons</taxon>
        <taxon>Gunneridae</taxon>
        <taxon>Pentapetalae</taxon>
        <taxon>rosids</taxon>
        <taxon>Vitales</taxon>
        <taxon>Vitaceae</taxon>
        <taxon>Viteae</taxon>
        <taxon>Vitis</taxon>
    </lineage>
</organism>
<name>A0A438FZU1_VITVI</name>
<evidence type="ECO:0000256" key="1">
    <source>
        <dbReference type="ARBA" id="ARBA00007692"/>
    </source>
</evidence>
<dbReference type="PANTHER" id="PTHR13068">
    <property type="entry name" value="CGI-12 PROTEIN-RELATED"/>
    <property type="match status" value="1"/>
</dbReference>
<accession>A0A438FZU1</accession>
<protein>
    <submittedName>
        <fullName evidence="4">Uncharacterized protein</fullName>
    </submittedName>
</protein>
<dbReference type="GO" id="GO:0006353">
    <property type="term" value="P:DNA-templated transcription termination"/>
    <property type="evidence" value="ECO:0007669"/>
    <property type="project" value="UniProtKB-KW"/>
</dbReference>
<keyword evidence="3" id="KW-0809">Transit peptide</keyword>
<dbReference type="InterPro" id="IPR003690">
    <property type="entry name" value="MTERF"/>
</dbReference>